<dbReference type="SUPFAM" id="SSF51658">
    <property type="entry name" value="Xylose isomerase-like"/>
    <property type="match status" value="1"/>
</dbReference>
<evidence type="ECO:0000313" key="3">
    <source>
        <dbReference type="Proteomes" id="UP000038010"/>
    </source>
</evidence>
<evidence type="ECO:0000313" key="2">
    <source>
        <dbReference type="EMBL" id="KPI35968.1"/>
    </source>
</evidence>
<reference evidence="2 3" key="1">
    <citation type="submission" date="2015-06" db="EMBL/GenBank/DDBJ databases">
        <title>Draft genome of the ant-associated black yeast Phialophora attae CBS 131958.</title>
        <authorList>
            <person name="Moreno L.F."/>
            <person name="Stielow B.J."/>
            <person name="de Hoog S."/>
            <person name="Vicente V.A."/>
            <person name="Weiss V.A."/>
            <person name="de Vries M."/>
            <person name="Cruz L.M."/>
            <person name="Souza E.M."/>
        </authorList>
    </citation>
    <scope>NUCLEOTIDE SEQUENCE [LARGE SCALE GENOMIC DNA]</scope>
    <source>
        <strain evidence="2 3">CBS 131958</strain>
    </source>
</reference>
<dbReference type="Pfam" id="PF01261">
    <property type="entry name" value="AP_endonuc_2"/>
    <property type="match status" value="1"/>
</dbReference>
<keyword evidence="3" id="KW-1185">Reference proteome</keyword>
<dbReference type="InterPro" id="IPR050312">
    <property type="entry name" value="IolE/XylAMocC-like"/>
</dbReference>
<comment type="caution">
    <text evidence="2">The sequence shown here is derived from an EMBL/GenBank/DDBJ whole genome shotgun (WGS) entry which is preliminary data.</text>
</comment>
<dbReference type="RefSeq" id="XP_017995931.1">
    <property type="nucleotide sequence ID" value="XM_018139210.1"/>
</dbReference>
<dbReference type="GeneID" id="28731090"/>
<dbReference type="VEuPathDB" id="FungiDB:AB675_10438"/>
<dbReference type="InterPro" id="IPR013022">
    <property type="entry name" value="Xyl_isomerase-like_TIM-brl"/>
</dbReference>
<dbReference type="AlphaFoldDB" id="A0A0N0NIP1"/>
<dbReference type="EMBL" id="LFJN01000035">
    <property type="protein sequence ID" value="KPI35968.1"/>
    <property type="molecule type" value="Genomic_DNA"/>
</dbReference>
<organism evidence="2 3">
    <name type="scientific">Cyphellophora attinorum</name>
    <dbReference type="NCBI Taxonomy" id="1664694"/>
    <lineage>
        <taxon>Eukaryota</taxon>
        <taxon>Fungi</taxon>
        <taxon>Dikarya</taxon>
        <taxon>Ascomycota</taxon>
        <taxon>Pezizomycotina</taxon>
        <taxon>Eurotiomycetes</taxon>
        <taxon>Chaetothyriomycetidae</taxon>
        <taxon>Chaetothyriales</taxon>
        <taxon>Cyphellophoraceae</taxon>
        <taxon>Cyphellophora</taxon>
    </lineage>
</organism>
<dbReference type="STRING" id="1664694.A0A0N0NIP1"/>
<gene>
    <name evidence="2" type="ORF">AB675_10438</name>
</gene>
<dbReference type="Proteomes" id="UP000038010">
    <property type="component" value="Unassembled WGS sequence"/>
</dbReference>
<dbReference type="PANTHER" id="PTHR12110:SF21">
    <property type="entry name" value="XYLOSE ISOMERASE-LIKE TIM BARREL DOMAIN-CONTAINING PROTEIN"/>
    <property type="match status" value="1"/>
</dbReference>
<feature type="domain" description="Xylose isomerase-like TIM barrel" evidence="1">
    <location>
        <begin position="27"/>
        <end position="324"/>
    </location>
</feature>
<dbReference type="InterPro" id="IPR036237">
    <property type="entry name" value="Xyl_isomerase-like_sf"/>
</dbReference>
<sequence length="344" mass="38026">MKSKVHPAIASLSLGRAYAGHLLSDKIAAAAAVGFQGIECFYEDLEYHTKTFSPNDDGLVHDKSPNDRDLCAAAHDFRLLADKHNLKVIVLQPFMHYEGLTDPAQRQQRLEKLDLWMKLASIIGTDLIQVPSNFLLKGVTGDIGRLVEDLQLLADKGAEHDPPVRFAYEGVCWGTFIDTWRKAWDVVKVVDRKNFGLCLDAFHIAGREWADPTTESGVVGSGVENATELLHKSLKDMAATVDVSKVYYVQFADARKPKTPIIPVRGQTARMTWSRQMRVFAGESDGYMPVDIVLESILAAPPVGLGYTGWLSVELFNTSLEGGDGQIVPEHAARAWRSWLSVPP</sequence>
<dbReference type="OrthoDB" id="5360893at2759"/>
<dbReference type="Gene3D" id="3.20.20.150">
    <property type="entry name" value="Divalent-metal-dependent TIM barrel enzymes"/>
    <property type="match status" value="1"/>
</dbReference>
<accession>A0A0N0NIP1</accession>
<name>A0A0N0NIP1_9EURO</name>
<dbReference type="PANTHER" id="PTHR12110">
    <property type="entry name" value="HYDROXYPYRUVATE ISOMERASE"/>
    <property type="match status" value="1"/>
</dbReference>
<evidence type="ECO:0000259" key="1">
    <source>
        <dbReference type="Pfam" id="PF01261"/>
    </source>
</evidence>
<proteinExistence type="predicted"/>
<protein>
    <submittedName>
        <fullName evidence="2">3-dehydroshikimate dehydratase</fullName>
    </submittedName>
</protein>